<gene>
    <name evidence="2" type="ORF">SLEP1_g54454</name>
</gene>
<accession>A0AAV5MCF1</accession>
<sequence length="72" mass="7580">MMEEDMEELEGLGTVVPEALDDGIYKVRGPGDGRREKELRQGVPVGGGKNKVRDGSSGCLLWRCCAGIGSGG</sequence>
<evidence type="ECO:0000256" key="1">
    <source>
        <dbReference type="SAM" id="MobiDB-lite"/>
    </source>
</evidence>
<reference evidence="2 3" key="1">
    <citation type="journal article" date="2021" name="Commun. Biol.">
        <title>The genome of Shorea leprosula (Dipterocarpaceae) highlights the ecological relevance of drought in aseasonal tropical rainforests.</title>
        <authorList>
            <person name="Ng K.K.S."/>
            <person name="Kobayashi M.J."/>
            <person name="Fawcett J.A."/>
            <person name="Hatakeyama M."/>
            <person name="Paape T."/>
            <person name="Ng C.H."/>
            <person name="Ang C.C."/>
            <person name="Tnah L.H."/>
            <person name="Lee C.T."/>
            <person name="Nishiyama T."/>
            <person name="Sese J."/>
            <person name="O'Brien M.J."/>
            <person name="Copetti D."/>
            <person name="Mohd Noor M.I."/>
            <person name="Ong R.C."/>
            <person name="Putra M."/>
            <person name="Sireger I.Z."/>
            <person name="Indrioko S."/>
            <person name="Kosugi Y."/>
            <person name="Izuno A."/>
            <person name="Isagi Y."/>
            <person name="Lee S.L."/>
            <person name="Shimizu K.K."/>
        </authorList>
    </citation>
    <scope>NUCLEOTIDE SEQUENCE [LARGE SCALE GENOMIC DNA]</scope>
    <source>
        <strain evidence="2">214</strain>
    </source>
</reference>
<dbReference type="AlphaFoldDB" id="A0AAV5MCF1"/>
<proteinExistence type="predicted"/>
<keyword evidence="3" id="KW-1185">Reference proteome</keyword>
<feature type="compositionally biased region" description="Basic and acidic residues" evidence="1">
    <location>
        <begin position="23"/>
        <end position="40"/>
    </location>
</feature>
<protein>
    <submittedName>
        <fullName evidence="2">Uncharacterized protein</fullName>
    </submittedName>
</protein>
<evidence type="ECO:0000313" key="3">
    <source>
        <dbReference type="Proteomes" id="UP001054252"/>
    </source>
</evidence>
<dbReference type="Proteomes" id="UP001054252">
    <property type="component" value="Unassembled WGS sequence"/>
</dbReference>
<dbReference type="EMBL" id="BPVZ01000231">
    <property type="protein sequence ID" value="GKV47560.1"/>
    <property type="molecule type" value="Genomic_DNA"/>
</dbReference>
<feature type="region of interest" description="Disordered" evidence="1">
    <location>
        <begin position="23"/>
        <end position="49"/>
    </location>
</feature>
<name>A0AAV5MCF1_9ROSI</name>
<comment type="caution">
    <text evidence="2">The sequence shown here is derived from an EMBL/GenBank/DDBJ whole genome shotgun (WGS) entry which is preliminary data.</text>
</comment>
<evidence type="ECO:0000313" key="2">
    <source>
        <dbReference type="EMBL" id="GKV47560.1"/>
    </source>
</evidence>
<organism evidence="2 3">
    <name type="scientific">Rubroshorea leprosula</name>
    <dbReference type="NCBI Taxonomy" id="152421"/>
    <lineage>
        <taxon>Eukaryota</taxon>
        <taxon>Viridiplantae</taxon>
        <taxon>Streptophyta</taxon>
        <taxon>Embryophyta</taxon>
        <taxon>Tracheophyta</taxon>
        <taxon>Spermatophyta</taxon>
        <taxon>Magnoliopsida</taxon>
        <taxon>eudicotyledons</taxon>
        <taxon>Gunneridae</taxon>
        <taxon>Pentapetalae</taxon>
        <taxon>rosids</taxon>
        <taxon>malvids</taxon>
        <taxon>Malvales</taxon>
        <taxon>Dipterocarpaceae</taxon>
        <taxon>Rubroshorea</taxon>
    </lineage>
</organism>